<dbReference type="Pfam" id="PF04480">
    <property type="entry name" value="DUF559"/>
    <property type="match status" value="1"/>
</dbReference>
<keyword evidence="4" id="KW-1185">Reference proteome</keyword>
<dbReference type="AlphaFoldDB" id="A0A917H5I5"/>
<organism evidence="3 4">
    <name type="scientific">Kocuria dechangensis</name>
    <dbReference type="NCBI Taxonomy" id="1176249"/>
    <lineage>
        <taxon>Bacteria</taxon>
        <taxon>Bacillati</taxon>
        <taxon>Actinomycetota</taxon>
        <taxon>Actinomycetes</taxon>
        <taxon>Micrococcales</taxon>
        <taxon>Micrococcaceae</taxon>
        <taxon>Kocuria</taxon>
    </lineage>
</organism>
<feature type="compositionally biased region" description="Polar residues" evidence="1">
    <location>
        <begin position="24"/>
        <end position="33"/>
    </location>
</feature>
<reference evidence="3" key="1">
    <citation type="journal article" date="2014" name="Int. J. Syst. Evol. Microbiol.">
        <title>Complete genome sequence of Corynebacterium casei LMG S-19264T (=DSM 44701T), isolated from a smear-ripened cheese.</title>
        <authorList>
            <consortium name="US DOE Joint Genome Institute (JGI-PGF)"/>
            <person name="Walter F."/>
            <person name="Albersmeier A."/>
            <person name="Kalinowski J."/>
            <person name="Ruckert C."/>
        </authorList>
    </citation>
    <scope>NUCLEOTIDE SEQUENCE</scope>
    <source>
        <strain evidence="3">CGMCC 1.12187</strain>
    </source>
</reference>
<dbReference type="RefSeq" id="WP_188539678.1">
    <property type="nucleotide sequence ID" value="NZ_BMEQ01000029.1"/>
</dbReference>
<dbReference type="Proteomes" id="UP000638848">
    <property type="component" value="Unassembled WGS sequence"/>
</dbReference>
<reference evidence="3" key="2">
    <citation type="submission" date="2020-09" db="EMBL/GenBank/DDBJ databases">
        <authorList>
            <person name="Sun Q."/>
            <person name="Zhou Y."/>
        </authorList>
    </citation>
    <scope>NUCLEOTIDE SEQUENCE</scope>
    <source>
        <strain evidence="3">CGMCC 1.12187</strain>
    </source>
</reference>
<evidence type="ECO:0000313" key="4">
    <source>
        <dbReference type="Proteomes" id="UP000638848"/>
    </source>
</evidence>
<accession>A0A917H5I5</accession>
<protein>
    <recommendedName>
        <fullName evidence="2">DUF559 domain-containing protein</fullName>
    </recommendedName>
</protein>
<dbReference type="EMBL" id="BMEQ01000029">
    <property type="protein sequence ID" value="GGG68208.1"/>
    <property type="molecule type" value="Genomic_DNA"/>
</dbReference>
<sequence>MSPSRSYAPRPGVTPAPKYPVGTVVQSKNPTTSKLEEQVRGKLVAAGLQVHQGRSAIQCDQDPIHGNYPVLTPDVLVSRSKVCVEIDSEKTHTEEVDNDRSRNALLAGVGWTVVRLRLGGLEAIGDYDVVCEASVPSAAAIDALVAAVTDAVDGVPGTVRRIAKKTAAPRKKEKSRLGAVAAHSHHDGAYYASWTLEDGEKLRLIIMDEGRWLAAESGHGAPRFIRLLELHRVDRKKWREELEGLFTTTDTEELVPVSKYPWGEEFFIGPQADKVHLYDKFHPGMERWALTANLDGPAGWGPGGISGSEGVTLADLHPEAIACGWRLTAVAWDSGYRGDFQRLEITRTPERTGHWA</sequence>
<feature type="domain" description="DUF559" evidence="2">
    <location>
        <begin position="74"/>
        <end position="117"/>
    </location>
</feature>
<comment type="caution">
    <text evidence="3">The sequence shown here is derived from an EMBL/GenBank/DDBJ whole genome shotgun (WGS) entry which is preliminary data.</text>
</comment>
<dbReference type="InterPro" id="IPR007569">
    <property type="entry name" value="DUF559"/>
</dbReference>
<name>A0A917H5I5_9MICC</name>
<proteinExistence type="predicted"/>
<feature type="region of interest" description="Disordered" evidence="1">
    <location>
        <begin position="1"/>
        <end position="33"/>
    </location>
</feature>
<evidence type="ECO:0000259" key="2">
    <source>
        <dbReference type="Pfam" id="PF04480"/>
    </source>
</evidence>
<evidence type="ECO:0000313" key="3">
    <source>
        <dbReference type="EMBL" id="GGG68208.1"/>
    </source>
</evidence>
<gene>
    <name evidence="3" type="ORF">GCM10011374_35680</name>
</gene>
<evidence type="ECO:0000256" key="1">
    <source>
        <dbReference type="SAM" id="MobiDB-lite"/>
    </source>
</evidence>